<dbReference type="EMBL" id="MIJY01000022">
    <property type="protein sequence ID" value="OEG14554.1"/>
    <property type="molecule type" value="Genomic_DNA"/>
</dbReference>
<dbReference type="Gene3D" id="3.30.1360.60">
    <property type="entry name" value="Glucose permease domain IIB"/>
    <property type="match status" value="1"/>
</dbReference>
<evidence type="ECO:0000259" key="13">
    <source>
        <dbReference type="PROSITE" id="PS51098"/>
    </source>
</evidence>
<evidence type="ECO:0000256" key="11">
    <source>
        <dbReference type="PROSITE-ProRule" id="PRU00421"/>
    </source>
</evidence>
<dbReference type="PANTHER" id="PTHR30175">
    <property type="entry name" value="PHOSPHOTRANSFERASE SYSTEM TRANSPORT PROTEIN"/>
    <property type="match status" value="1"/>
</dbReference>
<keyword evidence="9 12" id="KW-1133">Transmembrane helix</keyword>
<dbReference type="PROSITE" id="PS01035">
    <property type="entry name" value="PTS_EIIB_TYPE_1_CYS"/>
    <property type="match status" value="1"/>
</dbReference>
<dbReference type="InterPro" id="IPR018113">
    <property type="entry name" value="PTrfase_EIIB_Cys"/>
</dbReference>
<dbReference type="FunFam" id="3.30.1360.60:FF:000001">
    <property type="entry name" value="PTS system glucose-specific IIBC component PtsG"/>
    <property type="match status" value="1"/>
</dbReference>
<feature type="transmembrane region" description="Helical" evidence="12">
    <location>
        <begin position="224"/>
        <end position="243"/>
    </location>
</feature>
<keyword evidence="16" id="KW-1185">Reference proteome</keyword>
<accession>A0A1E5GPC2</accession>
<feature type="transmembrane region" description="Helical" evidence="12">
    <location>
        <begin position="113"/>
        <end position="134"/>
    </location>
</feature>
<dbReference type="OrthoDB" id="9769191at2"/>
<evidence type="ECO:0000313" key="16">
    <source>
        <dbReference type="Proteomes" id="UP000095094"/>
    </source>
</evidence>
<feature type="active site" description="Phosphocysteine intermediate; for EIIB activity" evidence="11">
    <location>
        <position position="27"/>
    </location>
</feature>
<reference evidence="16" key="1">
    <citation type="submission" date="2016-09" db="EMBL/GenBank/DDBJ databases">
        <authorList>
            <person name="Gulvik C.A."/>
        </authorList>
    </citation>
    <scope>NUCLEOTIDE SEQUENCE [LARGE SCALE GENOMIC DNA]</scope>
    <source>
        <strain evidence="16">LMG 8895</strain>
    </source>
</reference>
<dbReference type="GO" id="GO:0005886">
    <property type="term" value="C:plasma membrane"/>
    <property type="evidence" value="ECO:0007669"/>
    <property type="project" value="UniProtKB-SubCell"/>
</dbReference>
<dbReference type="GO" id="GO:0008982">
    <property type="term" value="F:protein-N(PI)-phosphohistidine-sugar phosphotransferase activity"/>
    <property type="evidence" value="ECO:0007669"/>
    <property type="project" value="InterPro"/>
</dbReference>
<feature type="transmembrane region" description="Helical" evidence="12">
    <location>
        <begin position="154"/>
        <end position="174"/>
    </location>
</feature>
<keyword evidence="5" id="KW-0808">Transferase</keyword>
<dbReference type="CDD" id="cd00212">
    <property type="entry name" value="PTS_IIB_glc"/>
    <property type="match status" value="1"/>
</dbReference>
<evidence type="ECO:0000256" key="2">
    <source>
        <dbReference type="ARBA" id="ARBA00022448"/>
    </source>
</evidence>
<comment type="caution">
    <text evidence="15">The sequence shown here is derived from an EMBL/GenBank/DDBJ whole genome shotgun (WGS) entry which is preliminary data.</text>
</comment>
<dbReference type="PROSITE" id="PS51098">
    <property type="entry name" value="PTS_EIIB_TYPE_1"/>
    <property type="match status" value="1"/>
</dbReference>
<evidence type="ECO:0000256" key="4">
    <source>
        <dbReference type="ARBA" id="ARBA00022597"/>
    </source>
</evidence>
<dbReference type="Proteomes" id="UP000095094">
    <property type="component" value="Unassembled WGS sequence"/>
</dbReference>
<dbReference type="PROSITE" id="PS51103">
    <property type="entry name" value="PTS_EIIC_TYPE_1"/>
    <property type="match status" value="1"/>
</dbReference>
<feature type="transmembrane region" description="Helical" evidence="12">
    <location>
        <begin position="437"/>
        <end position="459"/>
    </location>
</feature>
<keyword evidence="8" id="KW-0418">Kinase</keyword>
<evidence type="ECO:0000256" key="7">
    <source>
        <dbReference type="ARBA" id="ARBA00022692"/>
    </source>
</evidence>
<dbReference type="PANTHER" id="PTHR30175:SF1">
    <property type="entry name" value="PTS SYSTEM ARBUTIN-, CELLOBIOSE-, AND SALICIN-SPECIFIC EIIBC COMPONENT-RELATED"/>
    <property type="match status" value="1"/>
</dbReference>
<dbReference type="InterPro" id="IPR001996">
    <property type="entry name" value="PTS_IIB_1"/>
</dbReference>
<keyword evidence="6" id="KW-0598">Phosphotransferase system</keyword>
<dbReference type="SUPFAM" id="SSF55604">
    <property type="entry name" value="Glucose permease domain IIB"/>
    <property type="match status" value="1"/>
</dbReference>
<dbReference type="GO" id="GO:0015771">
    <property type="term" value="P:trehalose transport"/>
    <property type="evidence" value="ECO:0007669"/>
    <property type="project" value="TreeGrafter"/>
</dbReference>
<name>A0A1E5GPC2_9ENTE</name>
<feature type="domain" description="PTS EIIB type-1" evidence="13">
    <location>
        <begin position="5"/>
        <end position="87"/>
    </location>
</feature>
<feature type="transmembrane region" description="Helical" evidence="12">
    <location>
        <begin position="395"/>
        <end position="417"/>
    </location>
</feature>
<evidence type="ECO:0000256" key="6">
    <source>
        <dbReference type="ARBA" id="ARBA00022683"/>
    </source>
</evidence>
<dbReference type="InterPro" id="IPR013013">
    <property type="entry name" value="PTS_EIIC_1"/>
</dbReference>
<organism evidence="15 16">
    <name type="scientific">Enterococcus termitis</name>
    <dbReference type="NCBI Taxonomy" id="332950"/>
    <lineage>
        <taxon>Bacteria</taxon>
        <taxon>Bacillati</taxon>
        <taxon>Bacillota</taxon>
        <taxon>Bacilli</taxon>
        <taxon>Lactobacillales</taxon>
        <taxon>Enterococcaceae</taxon>
        <taxon>Enterococcus</taxon>
    </lineage>
</organism>
<dbReference type="RefSeq" id="WP_069663538.1">
    <property type="nucleotide sequence ID" value="NZ_JBHUJJ010000001.1"/>
</dbReference>
<dbReference type="GO" id="GO:0016301">
    <property type="term" value="F:kinase activity"/>
    <property type="evidence" value="ECO:0007669"/>
    <property type="project" value="UniProtKB-KW"/>
</dbReference>
<evidence type="ECO:0000313" key="15">
    <source>
        <dbReference type="EMBL" id="OEG14554.1"/>
    </source>
</evidence>
<comment type="subcellular location">
    <subcellularLocation>
        <location evidence="1">Cell membrane</location>
        <topology evidence="1">Multi-pass membrane protein</topology>
    </subcellularLocation>
</comment>
<keyword evidence="3" id="KW-1003">Cell membrane</keyword>
<feature type="transmembrane region" description="Helical" evidence="12">
    <location>
        <begin position="186"/>
        <end position="204"/>
    </location>
</feature>
<dbReference type="NCBIfam" id="NF008236">
    <property type="entry name" value="PRK11007.1"/>
    <property type="match status" value="1"/>
</dbReference>
<keyword evidence="2" id="KW-0813">Transport</keyword>
<dbReference type="Pfam" id="PF00367">
    <property type="entry name" value="PTS_EIIB"/>
    <property type="match status" value="1"/>
</dbReference>
<dbReference type="InterPro" id="IPR050558">
    <property type="entry name" value="PTS_Sugar-Specific_Components"/>
</dbReference>
<dbReference type="GO" id="GO:0009401">
    <property type="term" value="P:phosphoenolpyruvate-dependent sugar phosphotransferase system"/>
    <property type="evidence" value="ECO:0007669"/>
    <property type="project" value="UniProtKB-KW"/>
</dbReference>
<evidence type="ECO:0000259" key="14">
    <source>
        <dbReference type="PROSITE" id="PS51103"/>
    </source>
</evidence>
<keyword evidence="7 12" id="KW-0812">Transmembrane</keyword>
<feature type="transmembrane region" description="Helical" evidence="12">
    <location>
        <begin position="250"/>
        <end position="270"/>
    </location>
</feature>
<gene>
    <name evidence="15" type="ORF">BCR25_19290</name>
</gene>
<evidence type="ECO:0000256" key="10">
    <source>
        <dbReference type="ARBA" id="ARBA00023136"/>
    </source>
</evidence>
<keyword evidence="10 12" id="KW-0472">Membrane</keyword>
<evidence type="ECO:0000256" key="3">
    <source>
        <dbReference type="ARBA" id="ARBA00022475"/>
    </source>
</evidence>
<dbReference type="Pfam" id="PF02378">
    <property type="entry name" value="PTS_EIIC"/>
    <property type="match status" value="1"/>
</dbReference>
<dbReference type="InterPro" id="IPR036878">
    <property type="entry name" value="Glu_permease_IIB"/>
</dbReference>
<dbReference type="AlphaFoldDB" id="A0A1E5GPC2"/>
<protein>
    <submittedName>
        <fullName evidence="15">PTS trehalose transporter subunit IIBC</fullName>
    </submittedName>
</protein>
<proteinExistence type="predicted"/>
<feature type="domain" description="PTS EIIC type-1" evidence="14">
    <location>
        <begin position="108"/>
        <end position="470"/>
    </location>
</feature>
<evidence type="ECO:0000256" key="12">
    <source>
        <dbReference type="SAM" id="Phobius"/>
    </source>
</evidence>
<evidence type="ECO:0000256" key="8">
    <source>
        <dbReference type="ARBA" id="ARBA00022777"/>
    </source>
</evidence>
<sequence>MTYNQDELKNLLTAVGGKENIQSLTHCVTRLRFRLLDESKVDKKAIEALSFQKGQVSQGGQYQVIIGPDVEKVYTEFNQVNQIDTDRQKSVKVVNLKKEGNIIQRLLGSLSDIFIPLLPAIIAGGLILGIRNIIGDVDFGGGTVASKSIFWNGIYEMLWLPGQAIFHFLPVGITWSVTKKLGTSQILGIVLGLTMISPQLLPPAQIGVGELLYWDLGFTQIARIGYQSQVIPAVLSALALAYLEKGLKKIIPAVVSMIFVPVLSLLAAIFLTNTIIGPFGRMIGDGIGNFVGGAITGPYAIIVAFVFGLLYAPIVMTGVHYVFQAVNLQLIATLGATPLFPLVALSNIAQASSSLAIAVFNKKVKEREVSIPATISGYLGVTEPAMYGVNLRFKFPFYCSMIGGAFATAFATAFGVLANSIGVGGLPAILSIQPKYWVPFTLAMVIAVVVPFVLTAIVYKKKEKNGEFIEEEQLEKDVTEVIDSL</sequence>
<evidence type="ECO:0000256" key="9">
    <source>
        <dbReference type="ARBA" id="ARBA00022989"/>
    </source>
</evidence>
<dbReference type="GO" id="GO:0090589">
    <property type="term" value="F:protein-phosphocysteine-trehalose phosphotransferase system transporter activity"/>
    <property type="evidence" value="ECO:0007669"/>
    <property type="project" value="TreeGrafter"/>
</dbReference>
<keyword evidence="4" id="KW-0762">Sugar transport</keyword>
<dbReference type="InterPro" id="IPR003352">
    <property type="entry name" value="PTS_EIIC"/>
</dbReference>
<evidence type="ECO:0000256" key="5">
    <source>
        <dbReference type="ARBA" id="ARBA00022679"/>
    </source>
</evidence>
<evidence type="ECO:0000256" key="1">
    <source>
        <dbReference type="ARBA" id="ARBA00004651"/>
    </source>
</evidence>